<dbReference type="EMBL" id="WHWC01000007">
    <property type="protein sequence ID" value="KAG8380194.1"/>
    <property type="molecule type" value="Genomic_DNA"/>
</dbReference>
<evidence type="ECO:0000313" key="1">
    <source>
        <dbReference type="EMBL" id="KAG8380194.1"/>
    </source>
</evidence>
<gene>
    <name evidence="1" type="ORF">BUALT_Bualt07G0168100</name>
</gene>
<reference evidence="1" key="1">
    <citation type="submission" date="2019-10" db="EMBL/GenBank/DDBJ databases">
        <authorList>
            <person name="Zhang R."/>
            <person name="Pan Y."/>
            <person name="Wang J."/>
            <person name="Ma R."/>
            <person name="Yu S."/>
        </authorList>
    </citation>
    <scope>NUCLEOTIDE SEQUENCE</scope>
    <source>
        <strain evidence="1">LA-IB0</strain>
        <tissue evidence="1">Leaf</tissue>
    </source>
</reference>
<name>A0AAV6XJ42_9LAMI</name>
<comment type="caution">
    <text evidence="1">The sequence shown here is derived from an EMBL/GenBank/DDBJ whole genome shotgun (WGS) entry which is preliminary data.</text>
</comment>
<sequence>MVANVSLLSGGILGGVIACTNTSISVAGTYKVIPLSKVDLFCGASGTSVLVVFTQTNTSGLYTFLFMSAGTISPDGGKCYLNVTIPPNSCVFNIPTGVLRIPLLVLSTVKALVGKFLVLARGL</sequence>
<accession>A0AAV6XJ42</accession>
<proteinExistence type="predicted"/>
<organism evidence="1 2">
    <name type="scientific">Buddleja alternifolia</name>
    <dbReference type="NCBI Taxonomy" id="168488"/>
    <lineage>
        <taxon>Eukaryota</taxon>
        <taxon>Viridiplantae</taxon>
        <taxon>Streptophyta</taxon>
        <taxon>Embryophyta</taxon>
        <taxon>Tracheophyta</taxon>
        <taxon>Spermatophyta</taxon>
        <taxon>Magnoliopsida</taxon>
        <taxon>eudicotyledons</taxon>
        <taxon>Gunneridae</taxon>
        <taxon>Pentapetalae</taxon>
        <taxon>asterids</taxon>
        <taxon>lamiids</taxon>
        <taxon>Lamiales</taxon>
        <taxon>Scrophulariaceae</taxon>
        <taxon>Buddlejeae</taxon>
        <taxon>Buddleja</taxon>
    </lineage>
</organism>
<dbReference type="AlphaFoldDB" id="A0AAV6XJ42"/>
<dbReference type="Proteomes" id="UP000826271">
    <property type="component" value="Unassembled WGS sequence"/>
</dbReference>
<evidence type="ECO:0000313" key="2">
    <source>
        <dbReference type="Proteomes" id="UP000826271"/>
    </source>
</evidence>
<evidence type="ECO:0008006" key="3">
    <source>
        <dbReference type="Google" id="ProtNLM"/>
    </source>
</evidence>
<keyword evidence="2" id="KW-1185">Reference proteome</keyword>
<protein>
    <recommendedName>
        <fullName evidence="3">Phylloplanin</fullName>
    </recommendedName>
</protein>